<dbReference type="OrthoDB" id="1324969at2759"/>
<keyword evidence="1" id="KW-0812">Transmembrane</keyword>
<keyword evidence="3" id="KW-1185">Reference proteome</keyword>
<gene>
    <name evidence="2" type="ORF">CEURO_LOCUS9038</name>
</gene>
<evidence type="ECO:0000256" key="1">
    <source>
        <dbReference type="SAM" id="Phobius"/>
    </source>
</evidence>
<evidence type="ECO:0000313" key="2">
    <source>
        <dbReference type="EMBL" id="CAH9084521.1"/>
    </source>
</evidence>
<feature type="transmembrane region" description="Helical" evidence="1">
    <location>
        <begin position="74"/>
        <end position="96"/>
    </location>
</feature>
<keyword evidence="1" id="KW-1133">Transmembrane helix</keyword>
<proteinExistence type="predicted"/>
<dbReference type="Proteomes" id="UP001152484">
    <property type="component" value="Unassembled WGS sequence"/>
</dbReference>
<keyword evidence="1" id="KW-0472">Membrane</keyword>
<accession>A0A9P0Z3A0</accession>
<evidence type="ECO:0000313" key="3">
    <source>
        <dbReference type="Proteomes" id="UP001152484"/>
    </source>
</evidence>
<protein>
    <submittedName>
        <fullName evidence="2">Uncharacterized protein</fullName>
    </submittedName>
</protein>
<reference evidence="2" key="1">
    <citation type="submission" date="2022-07" db="EMBL/GenBank/DDBJ databases">
        <authorList>
            <person name="Macas J."/>
            <person name="Novak P."/>
            <person name="Neumann P."/>
        </authorList>
    </citation>
    <scope>NUCLEOTIDE SEQUENCE</scope>
</reference>
<dbReference type="EMBL" id="CAMAPE010000017">
    <property type="protein sequence ID" value="CAH9084521.1"/>
    <property type="molecule type" value="Genomic_DNA"/>
</dbReference>
<name>A0A9P0Z3A0_CUSEU</name>
<dbReference type="AlphaFoldDB" id="A0A9P0Z3A0"/>
<sequence>MSILLWNCRGLAIGAEEEELDLDEADVECVADERRARPPSEPPPWSTTPKWIQFQRQKIWVLVQVNQFGRQIKLFSCIFLFPDYSVCFGFCFVFVFPFRETIDLDMGNKGIGVTVCGSFVPINGSASYITSVEVINSESDSRDSGCQDSVCRITHYLNVEISI</sequence>
<comment type="caution">
    <text evidence="2">The sequence shown here is derived from an EMBL/GenBank/DDBJ whole genome shotgun (WGS) entry which is preliminary data.</text>
</comment>
<organism evidence="2 3">
    <name type="scientific">Cuscuta europaea</name>
    <name type="common">European dodder</name>
    <dbReference type="NCBI Taxonomy" id="41803"/>
    <lineage>
        <taxon>Eukaryota</taxon>
        <taxon>Viridiplantae</taxon>
        <taxon>Streptophyta</taxon>
        <taxon>Embryophyta</taxon>
        <taxon>Tracheophyta</taxon>
        <taxon>Spermatophyta</taxon>
        <taxon>Magnoliopsida</taxon>
        <taxon>eudicotyledons</taxon>
        <taxon>Gunneridae</taxon>
        <taxon>Pentapetalae</taxon>
        <taxon>asterids</taxon>
        <taxon>lamiids</taxon>
        <taxon>Solanales</taxon>
        <taxon>Convolvulaceae</taxon>
        <taxon>Cuscuteae</taxon>
        <taxon>Cuscuta</taxon>
        <taxon>Cuscuta subgen. Cuscuta</taxon>
    </lineage>
</organism>